<comment type="function">
    <text evidence="4">Part of the outer membrane protein assembly complex, which is involved in assembly and insertion of beta-barrel proteins into the outer membrane.</text>
</comment>
<dbReference type="PANTHER" id="PTHR34512:SF30">
    <property type="entry name" value="OUTER MEMBRANE PROTEIN ASSEMBLY FACTOR BAMB"/>
    <property type="match status" value="1"/>
</dbReference>
<comment type="subcellular location">
    <subcellularLocation>
        <location evidence="4">Cell outer membrane</location>
        <topology evidence="4">Lipid-anchor</topology>
    </subcellularLocation>
</comment>
<dbReference type="InterPro" id="IPR002372">
    <property type="entry name" value="PQQ_rpt_dom"/>
</dbReference>
<comment type="caution">
    <text evidence="7">The sequence shown here is derived from an EMBL/GenBank/DDBJ whole genome shotgun (WGS) entry which is preliminary data.</text>
</comment>
<dbReference type="Pfam" id="PF13360">
    <property type="entry name" value="PQQ_2"/>
    <property type="match status" value="1"/>
</dbReference>
<organism evidence="7 8">
    <name type="scientific">Pseudoxanthomonas winnipegensis</name>
    <dbReference type="NCBI Taxonomy" id="2480810"/>
    <lineage>
        <taxon>Bacteria</taxon>
        <taxon>Pseudomonadati</taxon>
        <taxon>Pseudomonadota</taxon>
        <taxon>Gammaproteobacteria</taxon>
        <taxon>Lysobacterales</taxon>
        <taxon>Lysobacteraceae</taxon>
        <taxon>Pseudoxanthomonas</taxon>
    </lineage>
</organism>
<dbReference type="AlphaFoldDB" id="A0A4Q8L5V1"/>
<feature type="domain" description="Pyrrolo-quinoline quinone repeat" evidence="6">
    <location>
        <begin position="90"/>
        <end position="321"/>
    </location>
</feature>
<dbReference type="InterPro" id="IPR018391">
    <property type="entry name" value="PQQ_b-propeller_rpt"/>
</dbReference>
<dbReference type="Gene3D" id="2.130.10.10">
    <property type="entry name" value="YVTN repeat-like/Quinoprotein amine dehydrogenase"/>
    <property type="match status" value="1"/>
</dbReference>
<protein>
    <recommendedName>
        <fullName evidence="4">Outer membrane protein assembly factor BamB</fullName>
    </recommendedName>
</protein>
<dbReference type="InterPro" id="IPR015943">
    <property type="entry name" value="WD40/YVTN_repeat-like_dom_sf"/>
</dbReference>
<feature type="signal peptide" evidence="5">
    <location>
        <begin position="1"/>
        <end position="17"/>
    </location>
</feature>
<accession>A0A4Q8L5V1</accession>
<evidence type="ECO:0000256" key="4">
    <source>
        <dbReference type="HAMAP-Rule" id="MF_00923"/>
    </source>
</evidence>
<evidence type="ECO:0000259" key="6">
    <source>
        <dbReference type="Pfam" id="PF13360"/>
    </source>
</evidence>
<evidence type="ECO:0000313" key="8">
    <source>
        <dbReference type="Proteomes" id="UP000292627"/>
    </source>
</evidence>
<evidence type="ECO:0000256" key="5">
    <source>
        <dbReference type="SAM" id="SignalP"/>
    </source>
</evidence>
<name>A0A4Q8L5V1_9GAMM</name>
<dbReference type="NCBIfam" id="TIGR03300">
    <property type="entry name" value="assembly_YfgL"/>
    <property type="match status" value="1"/>
</dbReference>
<dbReference type="OrthoDB" id="5173551at2"/>
<comment type="subunit">
    <text evidence="4">Part of the Bam complex.</text>
</comment>
<evidence type="ECO:0000313" key="7">
    <source>
        <dbReference type="EMBL" id="TAA21844.1"/>
    </source>
</evidence>
<keyword evidence="4" id="KW-0564">Palmitate</keyword>
<evidence type="ECO:0000256" key="2">
    <source>
        <dbReference type="ARBA" id="ARBA00023136"/>
    </source>
</evidence>
<comment type="similarity">
    <text evidence="4">Belongs to the BamB family.</text>
</comment>
<keyword evidence="4" id="KW-0449">Lipoprotein</keyword>
<keyword evidence="2 4" id="KW-0472">Membrane</keyword>
<dbReference type="PROSITE" id="PS51257">
    <property type="entry name" value="PROKAR_LIPOPROTEIN"/>
    <property type="match status" value="1"/>
</dbReference>
<proteinExistence type="inferred from homology"/>
<dbReference type="InterPro" id="IPR011047">
    <property type="entry name" value="Quinoprotein_ADH-like_sf"/>
</dbReference>
<dbReference type="SUPFAM" id="SSF50998">
    <property type="entry name" value="Quinoprotein alcohol dehydrogenase-like"/>
    <property type="match status" value="1"/>
</dbReference>
<sequence>MKVVVNMKRVAVVVALASVLAGCSTVKGWFTDDKKAAEKAATEPVKLEKFEPSIKVDKLWSASVGKGEKLLGVRQGPAVADGHVYAAAIEGGVKALDLQTGKELWHHKMKDERVSAVGAGDGLVVIGTLSGKLFALDPATGEEKWTAKASNEIIASPTIGQGNVLVHANDGQVLCFQVTDGVRRWFWNREQPPLTVRGNGPVTLGPGLVFVGNDDGTMTALALNDGHALWDQTVGQPEGRTELDRMADVDGPPVIDGTTLFASSYKNATLAIDGPSGRPMWSRDKGGVAGLGLAPSSVVLSDKGGVVWALDKTSGGSLWSNQKLLRRALTAPAVQGDYAVVGDYDGYVHWLRLDNGELAARERAGGDPIRATPVVADGVLLVQNVDGKLTAFRIK</sequence>
<dbReference type="HAMAP" id="MF_00923">
    <property type="entry name" value="OM_assembly_BamB"/>
    <property type="match status" value="1"/>
</dbReference>
<dbReference type="EMBL" id="SHMC01000007">
    <property type="protein sequence ID" value="TAA21844.1"/>
    <property type="molecule type" value="Genomic_DNA"/>
</dbReference>
<dbReference type="RefSeq" id="WP_130552452.1">
    <property type="nucleotide sequence ID" value="NZ_SHMC01000007.1"/>
</dbReference>
<dbReference type="GO" id="GO:0051205">
    <property type="term" value="P:protein insertion into membrane"/>
    <property type="evidence" value="ECO:0007669"/>
    <property type="project" value="UniProtKB-UniRule"/>
</dbReference>
<evidence type="ECO:0000256" key="3">
    <source>
        <dbReference type="ARBA" id="ARBA00023237"/>
    </source>
</evidence>
<keyword evidence="1 4" id="KW-0732">Signal</keyword>
<dbReference type="SMART" id="SM00564">
    <property type="entry name" value="PQQ"/>
    <property type="match status" value="6"/>
</dbReference>
<dbReference type="PANTHER" id="PTHR34512">
    <property type="entry name" value="CELL SURFACE PROTEIN"/>
    <property type="match status" value="1"/>
</dbReference>
<dbReference type="GO" id="GO:0043165">
    <property type="term" value="P:Gram-negative-bacterium-type cell outer membrane assembly"/>
    <property type="evidence" value="ECO:0007669"/>
    <property type="project" value="UniProtKB-UniRule"/>
</dbReference>
<dbReference type="GO" id="GO:0009279">
    <property type="term" value="C:cell outer membrane"/>
    <property type="evidence" value="ECO:0007669"/>
    <property type="project" value="UniProtKB-SubCell"/>
</dbReference>
<keyword evidence="3 4" id="KW-0998">Cell outer membrane</keyword>
<reference evidence="7 8" key="1">
    <citation type="submission" date="2019-02" db="EMBL/GenBank/DDBJ databases">
        <title>WGS of Pseudoxanthomonas species novum from clinical isolates.</title>
        <authorList>
            <person name="Bernier A.-M."/>
            <person name="Bernard K."/>
            <person name="Vachon A."/>
        </authorList>
    </citation>
    <scope>NUCLEOTIDE SEQUENCE [LARGE SCALE GENOMIC DNA]</scope>
    <source>
        <strain evidence="7 8">NML171200</strain>
    </source>
</reference>
<evidence type="ECO:0000256" key="1">
    <source>
        <dbReference type="ARBA" id="ARBA00022729"/>
    </source>
</evidence>
<gene>
    <name evidence="4 7" type="primary">bamB</name>
    <name evidence="7" type="ORF">EA660_15935</name>
</gene>
<dbReference type="Proteomes" id="UP000292627">
    <property type="component" value="Unassembled WGS sequence"/>
</dbReference>
<feature type="chain" id="PRO_5021052197" description="Outer membrane protein assembly factor BamB" evidence="5">
    <location>
        <begin position="18"/>
        <end position="395"/>
    </location>
</feature>
<dbReference type="InterPro" id="IPR017687">
    <property type="entry name" value="BamB"/>
</dbReference>